<dbReference type="EMBL" id="SNRY01001630">
    <property type="protein sequence ID" value="KAA6329548.1"/>
    <property type="molecule type" value="Genomic_DNA"/>
</dbReference>
<name>A0A5J4R797_9ZZZZ</name>
<protein>
    <submittedName>
        <fullName evidence="5">Alpha-xylosidase BoGH31A</fullName>
        <ecNumber evidence="5">3.2.1.177</ecNumber>
    </submittedName>
</protein>
<dbReference type="Pfam" id="PF21365">
    <property type="entry name" value="Glyco_hydro_31_3rd"/>
    <property type="match status" value="1"/>
</dbReference>
<dbReference type="InterPro" id="IPR017853">
    <property type="entry name" value="GH"/>
</dbReference>
<dbReference type="PANTHER" id="PTHR43863">
    <property type="entry name" value="HYDROLASE, PUTATIVE (AFU_ORTHOLOGUE AFUA_1G03140)-RELATED"/>
    <property type="match status" value="1"/>
</dbReference>
<proteinExistence type="inferred from homology"/>
<dbReference type="AlphaFoldDB" id="A0A5J4R797"/>
<feature type="domain" description="Glycoside hydrolase family 31 TIM barrel" evidence="2">
    <location>
        <begin position="1"/>
        <end position="83"/>
    </location>
</feature>
<dbReference type="SUPFAM" id="SSF51445">
    <property type="entry name" value="(Trans)glycosidases"/>
    <property type="match status" value="1"/>
</dbReference>
<reference evidence="5" key="1">
    <citation type="submission" date="2019-03" db="EMBL/GenBank/DDBJ databases">
        <title>Single cell metagenomics reveals metabolic interactions within the superorganism composed of flagellate Streblomastix strix and complex community of Bacteroidetes bacteria on its surface.</title>
        <authorList>
            <person name="Treitli S.C."/>
            <person name="Kolisko M."/>
            <person name="Husnik F."/>
            <person name="Keeling P."/>
            <person name="Hampl V."/>
        </authorList>
    </citation>
    <scope>NUCLEOTIDE SEQUENCE</scope>
    <source>
        <strain evidence="5">STM</strain>
    </source>
</reference>
<organism evidence="5">
    <name type="scientific">termite gut metagenome</name>
    <dbReference type="NCBI Taxonomy" id="433724"/>
    <lineage>
        <taxon>unclassified sequences</taxon>
        <taxon>metagenomes</taxon>
        <taxon>organismal metagenomes</taxon>
    </lineage>
</organism>
<dbReference type="Pfam" id="PF01055">
    <property type="entry name" value="Glyco_hydro_31_2nd"/>
    <property type="match status" value="1"/>
</dbReference>
<evidence type="ECO:0000256" key="1">
    <source>
        <dbReference type="ARBA" id="ARBA00007806"/>
    </source>
</evidence>
<evidence type="ECO:0000313" key="5">
    <source>
        <dbReference type="EMBL" id="KAA6329548.1"/>
    </source>
</evidence>
<gene>
    <name evidence="5" type="ORF">EZS27_021653</name>
</gene>
<keyword evidence="5" id="KW-0378">Hydrolase</keyword>
<evidence type="ECO:0000259" key="4">
    <source>
        <dbReference type="Pfam" id="PF21365"/>
    </source>
</evidence>
<dbReference type="GO" id="GO:0061634">
    <property type="term" value="F:alpha-D-xyloside xylohydrolase"/>
    <property type="evidence" value="ECO:0007669"/>
    <property type="project" value="UniProtKB-EC"/>
</dbReference>
<dbReference type="GO" id="GO:0005975">
    <property type="term" value="P:carbohydrate metabolic process"/>
    <property type="evidence" value="ECO:0007669"/>
    <property type="project" value="InterPro"/>
</dbReference>
<dbReference type="InterPro" id="IPR033403">
    <property type="entry name" value="DUF5110"/>
</dbReference>
<sequence length="277" mass="32072">MSMGLSGVGNWTHCMGGFEQYSPYDTELYIRWCQFGMFSPIAMLFGMDHPHYHEPWTYGEIALDNFRKYASLRYALLPYIYTAERGLYDSAKPLMKPLVMDFPDDENTYNLTRQYMFGPSLMVCPVTTKGALSQSVYFPGGEWIDYETGERISGRQYKSFLTPLDILPVYVKAGAIIPMQPLMQWVDQYPTDVLTLDVYPSGNSSYEMYEDDGETMDYEKNIFARTRFASQLTADKWTFTVAKPEGLYHPNVHTYLIKALLYKVRYIFTINYISLLA</sequence>
<dbReference type="PANTHER" id="PTHR43863:SF2">
    <property type="entry name" value="MALTASE-GLUCOAMYLASE"/>
    <property type="match status" value="1"/>
</dbReference>
<comment type="similarity">
    <text evidence="1">Belongs to the glycosyl hydrolase 31 family.</text>
</comment>
<dbReference type="Pfam" id="PF17137">
    <property type="entry name" value="DUF5110"/>
    <property type="match status" value="1"/>
</dbReference>
<feature type="domain" description="DUF5110" evidence="3">
    <location>
        <begin position="194"/>
        <end position="255"/>
    </location>
</feature>
<dbReference type="Gene3D" id="3.20.20.80">
    <property type="entry name" value="Glycosidases"/>
    <property type="match status" value="1"/>
</dbReference>
<dbReference type="SUPFAM" id="SSF51011">
    <property type="entry name" value="Glycosyl hydrolase domain"/>
    <property type="match status" value="1"/>
</dbReference>
<dbReference type="Gene3D" id="2.60.40.1180">
    <property type="entry name" value="Golgi alpha-mannosidase II"/>
    <property type="match status" value="2"/>
</dbReference>
<keyword evidence="5" id="KW-0326">Glycosidase</keyword>
<feature type="domain" description="Glycosyl hydrolase family 31 C-terminal" evidence="4">
    <location>
        <begin position="92"/>
        <end position="177"/>
    </location>
</feature>
<accession>A0A5J4R797</accession>
<dbReference type="InterPro" id="IPR051816">
    <property type="entry name" value="Glycosyl_Hydrolase_31"/>
</dbReference>
<dbReference type="InterPro" id="IPR013780">
    <property type="entry name" value="Glyco_hydro_b"/>
</dbReference>
<dbReference type="EC" id="3.2.1.177" evidence="5"/>
<comment type="caution">
    <text evidence="5">The sequence shown here is derived from an EMBL/GenBank/DDBJ whole genome shotgun (WGS) entry which is preliminary data.</text>
</comment>
<evidence type="ECO:0000259" key="3">
    <source>
        <dbReference type="Pfam" id="PF17137"/>
    </source>
</evidence>
<evidence type="ECO:0000259" key="2">
    <source>
        <dbReference type="Pfam" id="PF01055"/>
    </source>
</evidence>
<dbReference type="InterPro" id="IPR000322">
    <property type="entry name" value="Glyco_hydro_31_TIM"/>
</dbReference>
<dbReference type="InterPro" id="IPR048395">
    <property type="entry name" value="Glyco_hydro_31_C"/>
</dbReference>